<evidence type="ECO:0000313" key="3">
    <source>
        <dbReference type="Proteomes" id="UP001183202"/>
    </source>
</evidence>
<comment type="caution">
    <text evidence="2">The sequence shown here is derived from an EMBL/GenBank/DDBJ whole genome shotgun (WGS) entry which is preliminary data.</text>
</comment>
<sequence>MLALVAAPGTAAAAAKDSSHPERRLPTIAAARKMPLNTIVTIEGTVTTPSGVFASSYSDQGFAIQDKTAGIFVSFPKTNIGVKPPRHVVVTGVLQNPNGLLMIAPASAEGVKVGGNDSPVGPRRVRTGSVGEANQGLLVRTVGKITEGPIDDLPYGHKFFIDDDSGAINVYVNLGTHVDVRPLAVGQKITVTGFSSEFDGVPEIDIRSPQDLADARGRVSPR</sequence>
<dbReference type="EMBL" id="JAVREJ010000017">
    <property type="protein sequence ID" value="MDT0352173.1"/>
    <property type="molecule type" value="Genomic_DNA"/>
</dbReference>
<evidence type="ECO:0000256" key="1">
    <source>
        <dbReference type="SAM" id="MobiDB-lite"/>
    </source>
</evidence>
<dbReference type="RefSeq" id="WP_311558683.1">
    <property type="nucleotide sequence ID" value="NZ_JAVREJ010000017.1"/>
</dbReference>
<feature type="compositionally biased region" description="Low complexity" evidence="1">
    <location>
        <begin position="1"/>
        <end position="15"/>
    </location>
</feature>
<accession>A0ABU2NDY8</accession>
<protein>
    <submittedName>
        <fullName evidence="2">Uncharacterized protein</fullName>
    </submittedName>
</protein>
<reference evidence="3" key="1">
    <citation type="submission" date="2023-07" db="EMBL/GenBank/DDBJ databases">
        <title>30 novel species of actinomycetes from the DSMZ collection.</title>
        <authorList>
            <person name="Nouioui I."/>
        </authorList>
    </citation>
    <scope>NUCLEOTIDE SEQUENCE [LARGE SCALE GENOMIC DNA]</scope>
    <source>
        <strain evidence="3">DSM 45834</strain>
    </source>
</reference>
<organism evidence="2 3">
    <name type="scientific">Pseudonocardia charpentierae</name>
    <dbReference type="NCBI Taxonomy" id="3075545"/>
    <lineage>
        <taxon>Bacteria</taxon>
        <taxon>Bacillati</taxon>
        <taxon>Actinomycetota</taxon>
        <taxon>Actinomycetes</taxon>
        <taxon>Pseudonocardiales</taxon>
        <taxon>Pseudonocardiaceae</taxon>
        <taxon>Pseudonocardia</taxon>
    </lineage>
</organism>
<proteinExistence type="predicted"/>
<gene>
    <name evidence="2" type="ORF">RM445_21825</name>
</gene>
<evidence type="ECO:0000313" key="2">
    <source>
        <dbReference type="EMBL" id="MDT0352173.1"/>
    </source>
</evidence>
<feature type="region of interest" description="Disordered" evidence="1">
    <location>
        <begin position="1"/>
        <end position="22"/>
    </location>
</feature>
<keyword evidence="3" id="KW-1185">Reference proteome</keyword>
<dbReference type="Proteomes" id="UP001183202">
    <property type="component" value="Unassembled WGS sequence"/>
</dbReference>
<name>A0ABU2NDY8_9PSEU</name>